<evidence type="ECO:0000259" key="1">
    <source>
        <dbReference type="Pfam" id="PF08241"/>
    </source>
</evidence>
<dbReference type="SUPFAM" id="SSF53335">
    <property type="entry name" value="S-adenosyl-L-methionine-dependent methyltransferases"/>
    <property type="match status" value="1"/>
</dbReference>
<dbReference type="GO" id="GO:0008168">
    <property type="term" value="F:methyltransferase activity"/>
    <property type="evidence" value="ECO:0007669"/>
    <property type="project" value="UniProtKB-KW"/>
</dbReference>
<keyword evidence="2" id="KW-0808">Transferase</keyword>
<evidence type="ECO:0000313" key="3">
    <source>
        <dbReference type="Proteomes" id="UP000824205"/>
    </source>
</evidence>
<sequence>MGIIEEFYSKYDEDKRLTSKNHLPEYLITMKFIEKYLFPDAKIAEIGAGTGRYSVALAKKGYAVTAVELVEHNIGIFEKKLKPHHNIEIYQGNAVDLSFLESNAYDIVLLLGPMYHLFTLEEKHRALSEAIRIAKTGGVIYAAYCNSDTTMYKMFYKRRILEYVEKYGMDEEYHAASSPNEVFCLYKKPEIDALMKDYNVTRLHFVGVDMLSYLYDNKLNRLNKREFAEYMKFLNAICERDDCTGLSMHMLDIFRKK</sequence>
<dbReference type="EMBL" id="DXGE01000011">
    <property type="protein sequence ID" value="HIW85287.1"/>
    <property type="molecule type" value="Genomic_DNA"/>
</dbReference>
<feature type="domain" description="Methyltransferase type 11" evidence="1">
    <location>
        <begin position="45"/>
        <end position="141"/>
    </location>
</feature>
<dbReference type="Gene3D" id="3.40.50.150">
    <property type="entry name" value="Vaccinia Virus protein VP39"/>
    <property type="match status" value="1"/>
</dbReference>
<gene>
    <name evidence="2" type="ORF">IAA48_02215</name>
</gene>
<dbReference type="Proteomes" id="UP000824205">
    <property type="component" value="Unassembled WGS sequence"/>
</dbReference>
<reference evidence="2" key="2">
    <citation type="submission" date="2021-04" db="EMBL/GenBank/DDBJ databases">
        <authorList>
            <person name="Gilroy R."/>
        </authorList>
    </citation>
    <scope>NUCLEOTIDE SEQUENCE</scope>
    <source>
        <strain evidence="2">421</strain>
    </source>
</reference>
<comment type="caution">
    <text evidence="2">The sequence shown here is derived from an EMBL/GenBank/DDBJ whole genome shotgun (WGS) entry which is preliminary data.</text>
</comment>
<dbReference type="AlphaFoldDB" id="A0A9D1UEX1"/>
<reference evidence="2" key="1">
    <citation type="journal article" date="2021" name="PeerJ">
        <title>Extensive microbial diversity within the chicken gut microbiome revealed by metagenomics and culture.</title>
        <authorList>
            <person name="Gilroy R."/>
            <person name="Ravi A."/>
            <person name="Getino M."/>
            <person name="Pursley I."/>
            <person name="Horton D.L."/>
            <person name="Alikhan N.F."/>
            <person name="Baker D."/>
            <person name="Gharbi K."/>
            <person name="Hall N."/>
            <person name="Watson M."/>
            <person name="Adriaenssens E.M."/>
            <person name="Foster-Nyarko E."/>
            <person name="Jarju S."/>
            <person name="Secka A."/>
            <person name="Antonio M."/>
            <person name="Oren A."/>
            <person name="Chaudhuri R.R."/>
            <person name="La Ragione R."/>
            <person name="Hildebrand F."/>
            <person name="Pallen M.J."/>
        </authorList>
    </citation>
    <scope>NUCLEOTIDE SEQUENCE</scope>
    <source>
        <strain evidence="2">421</strain>
    </source>
</reference>
<protein>
    <submittedName>
        <fullName evidence="2">Class I SAM-dependent methyltransferase</fullName>
    </submittedName>
</protein>
<dbReference type="Pfam" id="PF08241">
    <property type="entry name" value="Methyltransf_11"/>
    <property type="match status" value="1"/>
</dbReference>
<organism evidence="2 3">
    <name type="scientific">Candidatus Eubacterium faecipullorum</name>
    <dbReference type="NCBI Taxonomy" id="2838571"/>
    <lineage>
        <taxon>Bacteria</taxon>
        <taxon>Bacillati</taxon>
        <taxon>Bacillota</taxon>
        <taxon>Clostridia</taxon>
        <taxon>Eubacteriales</taxon>
        <taxon>Eubacteriaceae</taxon>
        <taxon>Eubacterium</taxon>
    </lineage>
</organism>
<dbReference type="CDD" id="cd02440">
    <property type="entry name" value="AdoMet_MTases"/>
    <property type="match status" value="1"/>
</dbReference>
<proteinExistence type="predicted"/>
<dbReference type="InterPro" id="IPR029063">
    <property type="entry name" value="SAM-dependent_MTases_sf"/>
</dbReference>
<accession>A0A9D1UEX1</accession>
<dbReference type="GO" id="GO:0032259">
    <property type="term" value="P:methylation"/>
    <property type="evidence" value="ECO:0007669"/>
    <property type="project" value="UniProtKB-KW"/>
</dbReference>
<name>A0A9D1UEX1_9FIRM</name>
<dbReference type="InterPro" id="IPR013216">
    <property type="entry name" value="Methyltransf_11"/>
</dbReference>
<keyword evidence="2" id="KW-0489">Methyltransferase</keyword>
<evidence type="ECO:0000313" key="2">
    <source>
        <dbReference type="EMBL" id="HIW85287.1"/>
    </source>
</evidence>